<dbReference type="AlphaFoldDB" id="A0A6L4WNF7"/>
<evidence type="ECO:0000256" key="3">
    <source>
        <dbReference type="ARBA" id="ARBA00022553"/>
    </source>
</evidence>
<dbReference type="GO" id="GO:0097588">
    <property type="term" value="P:archaeal or bacterial-type flagellum-dependent cell motility"/>
    <property type="evidence" value="ECO:0007669"/>
    <property type="project" value="UniProtKB-KW"/>
</dbReference>
<organism evidence="8 9">
    <name type="scientific">Poseidonibacter ostreae</name>
    <dbReference type="NCBI Taxonomy" id="2654171"/>
    <lineage>
        <taxon>Bacteria</taxon>
        <taxon>Pseudomonadati</taxon>
        <taxon>Campylobacterota</taxon>
        <taxon>Epsilonproteobacteria</taxon>
        <taxon>Campylobacterales</taxon>
        <taxon>Arcobacteraceae</taxon>
        <taxon>Poseidonibacter</taxon>
    </lineage>
</organism>
<dbReference type="Proteomes" id="UP000472839">
    <property type="component" value="Unassembled WGS sequence"/>
</dbReference>
<dbReference type="PROSITE" id="PS50110">
    <property type="entry name" value="RESPONSE_REGULATORY"/>
    <property type="match status" value="1"/>
</dbReference>
<dbReference type="InterPro" id="IPR036890">
    <property type="entry name" value="HATPase_C_sf"/>
</dbReference>
<evidence type="ECO:0000259" key="7">
    <source>
        <dbReference type="PROSITE" id="PS50110"/>
    </source>
</evidence>
<dbReference type="Gene3D" id="3.40.50.2300">
    <property type="match status" value="1"/>
</dbReference>
<evidence type="ECO:0000256" key="1">
    <source>
        <dbReference type="ARBA" id="ARBA00001946"/>
    </source>
</evidence>
<evidence type="ECO:0000313" key="9">
    <source>
        <dbReference type="Proteomes" id="UP000472839"/>
    </source>
</evidence>
<dbReference type="InterPro" id="IPR050595">
    <property type="entry name" value="Bact_response_regulator"/>
</dbReference>
<keyword evidence="3 6" id="KW-0597">Phosphoprotein</keyword>
<dbReference type="GO" id="GO:0006935">
    <property type="term" value="P:chemotaxis"/>
    <property type="evidence" value="ECO:0007669"/>
    <property type="project" value="UniProtKB-KW"/>
</dbReference>
<dbReference type="InterPro" id="IPR011006">
    <property type="entry name" value="CheY-like_superfamily"/>
</dbReference>
<name>A0A6L4WNF7_9BACT</name>
<dbReference type="PANTHER" id="PTHR44591">
    <property type="entry name" value="STRESS RESPONSE REGULATOR PROTEIN 1"/>
    <property type="match status" value="1"/>
</dbReference>
<feature type="domain" description="Response regulatory" evidence="7">
    <location>
        <begin position="6"/>
        <end position="123"/>
    </location>
</feature>
<keyword evidence="5" id="KW-0902">Two-component regulatory system</keyword>
<dbReference type="RefSeq" id="WP_152279968.1">
    <property type="nucleotide sequence ID" value="NZ_WFKK01000124.1"/>
</dbReference>
<comment type="cofactor">
    <cofactor evidence="1">
        <name>Mg(2+)</name>
        <dbReference type="ChEBI" id="CHEBI:18420"/>
    </cofactor>
</comment>
<gene>
    <name evidence="8" type="ORF">GBG19_16395</name>
</gene>
<dbReference type="PANTHER" id="PTHR44591:SF14">
    <property type="entry name" value="PROTEIN PILG"/>
    <property type="match status" value="1"/>
</dbReference>
<evidence type="ECO:0000256" key="6">
    <source>
        <dbReference type="PROSITE-ProRule" id="PRU00169"/>
    </source>
</evidence>
<evidence type="ECO:0000256" key="5">
    <source>
        <dbReference type="ARBA" id="ARBA00023012"/>
    </source>
</evidence>
<evidence type="ECO:0000313" key="8">
    <source>
        <dbReference type="EMBL" id="KAB7881999.1"/>
    </source>
</evidence>
<evidence type="ECO:0000256" key="4">
    <source>
        <dbReference type="ARBA" id="ARBA00022779"/>
    </source>
</evidence>
<dbReference type="Pfam" id="PF00072">
    <property type="entry name" value="Response_reg"/>
    <property type="match status" value="1"/>
</dbReference>
<accession>A0A6L4WNF7</accession>
<comment type="caution">
    <text evidence="8">The sequence shown here is derived from an EMBL/GenBank/DDBJ whole genome shotgun (WGS) entry which is preliminary data.</text>
</comment>
<keyword evidence="4" id="KW-0283">Flagellar rotation</keyword>
<reference evidence="8 9" key="1">
    <citation type="submission" date="2019-10" db="EMBL/GenBank/DDBJ databases">
        <title>Poseidonibacter ostreae sp. nov., isolated from the gut of the Ostrea denselamellosa.</title>
        <authorList>
            <person name="Choi A."/>
        </authorList>
    </citation>
    <scope>NUCLEOTIDE SEQUENCE [LARGE SCALE GENOMIC DNA]</scope>
    <source>
        <strain evidence="8 9">SJOD-M-33</strain>
    </source>
</reference>
<dbReference type="EMBL" id="WFKK01000124">
    <property type="protein sequence ID" value="KAB7881999.1"/>
    <property type="molecule type" value="Genomic_DNA"/>
</dbReference>
<dbReference type="InterPro" id="IPR001789">
    <property type="entry name" value="Sig_transdc_resp-reg_receiver"/>
</dbReference>
<evidence type="ECO:0000256" key="2">
    <source>
        <dbReference type="ARBA" id="ARBA00022500"/>
    </source>
</evidence>
<keyword evidence="2" id="KW-0145">Chemotaxis</keyword>
<dbReference type="GO" id="GO:0000160">
    <property type="term" value="P:phosphorelay signal transduction system"/>
    <property type="evidence" value="ECO:0007669"/>
    <property type="project" value="UniProtKB-KW"/>
</dbReference>
<feature type="non-terminal residue" evidence="8">
    <location>
        <position position="352"/>
    </location>
</feature>
<proteinExistence type="predicted"/>
<sequence>MNNNFNILLIDNIKETLPFLQDLRYHQNNINIHTAATTEEGLNIMFRDTIDLIITDIDIPLINGFELIEFLPKNEKTKKIPFLFFTTNNNLKDELKAYEMGAMDYIQKTISSEILVIKLNRHINMIKKEKNQLSSLLKLQETIIKQFRTATIGEIVTSHIIKWKESLDIILLTNSSLRFKTATNQFTVDSFEKKLSKIDDHIYTTSSNIKYINNFFVCEEKKSNLMLDIVIQKALHVLKPLIDFQKVEIITHYKVHKEINKYTNDILQILIYIIKNSLTAFEKKDIFNPKITITVKEESNAQIIIVHDNIIIEEKETILTFELYTLKILLDRNNGTIDIKNTEAGTYFYIKI</sequence>
<feature type="modified residue" description="4-aspartylphosphate" evidence="6">
    <location>
        <position position="56"/>
    </location>
</feature>
<protein>
    <submittedName>
        <fullName evidence="8">Response regulator</fullName>
    </submittedName>
</protein>
<dbReference type="SUPFAM" id="SSF52172">
    <property type="entry name" value="CheY-like"/>
    <property type="match status" value="1"/>
</dbReference>
<dbReference type="SMART" id="SM00448">
    <property type="entry name" value="REC"/>
    <property type="match status" value="1"/>
</dbReference>
<dbReference type="SUPFAM" id="SSF55874">
    <property type="entry name" value="ATPase domain of HSP90 chaperone/DNA topoisomerase II/histidine kinase"/>
    <property type="match status" value="1"/>
</dbReference>